<dbReference type="Pfam" id="PF03401">
    <property type="entry name" value="TctC"/>
    <property type="match status" value="1"/>
</dbReference>
<dbReference type="SUPFAM" id="SSF53850">
    <property type="entry name" value="Periplasmic binding protein-like II"/>
    <property type="match status" value="1"/>
</dbReference>
<evidence type="ECO:0000313" key="3">
    <source>
        <dbReference type="EMBL" id="SEI42791.1"/>
    </source>
</evidence>
<accession>A0A1H6QGD4</accession>
<dbReference type="OrthoDB" id="9780943at2"/>
<reference evidence="3 4" key="1">
    <citation type="submission" date="2016-10" db="EMBL/GenBank/DDBJ databases">
        <authorList>
            <person name="de Groot N.N."/>
        </authorList>
    </citation>
    <scope>NUCLEOTIDE SEQUENCE [LARGE SCALE GENOMIC DNA]</scope>
    <source>
        <strain evidence="3 4">DSM 373</strain>
    </source>
</reference>
<feature type="signal peptide" evidence="2">
    <location>
        <begin position="1"/>
        <end position="27"/>
    </location>
</feature>
<evidence type="ECO:0000313" key="4">
    <source>
        <dbReference type="Proteomes" id="UP000199250"/>
    </source>
</evidence>
<dbReference type="Proteomes" id="UP000199250">
    <property type="component" value="Unassembled WGS sequence"/>
</dbReference>
<dbReference type="PANTHER" id="PTHR42928:SF3">
    <property type="entry name" value="UPF0065 PROTEIN YFLP"/>
    <property type="match status" value="1"/>
</dbReference>
<sequence length="321" mass="33577">MFVSLRRFSTLTTAAITAAALATSAFALDTVKFMVPGPTGGGYDQTARILGKALIEATVAKAVTFENKGGAGGTLGLAQFANSTKGDPNALLIVGAVMVGAVVQNKPPITLEKVTPIARLFSEYNVIAVRNSSTHKTLEDLLVEFKANPSNVKWGGGSKGSVDHIGIAELAGKLNIPIDKVNYIAFGGGGEAVAATLGGHITAITGGYAELSKYIESGQFRVLAVGSPTRIAGVDAPTLKEQGLDMTIGNWRGVYGAADLTPAQRQEVTDAVLAATNTQVWKENLQANAWSPSFISGDDFAKFVDDEHSRLRDMLVKVGLL</sequence>
<dbReference type="EMBL" id="FNYQ01000002">
    <property type="protein sequence ID" value="SEI42791.1"/>
    <property type="molecule type" value="Genomic_DNA"/>
</dbReference>
<comment type="similarity">
    <text evidence="1">Belongs to the UPF0065 (bug) family.</text>
</comment>
<dbReference type="InterPro" id="IPR042100">
    <property type="entry name" value="Bug_dom1"/>
</dbReference>
<dbReference type="RefSeq" id="WP_090729197.1">
    <property type="nucleotide sequence ID" value="NZ_FNYQ01000002.1"/>
</dbReference>
<name>A0A1H6QGD4_9GAMM</name>
<protein>
    <submittedName>
        <fullName evidence="3">Putative tricarboxylic transport membrane protein</fullName>
    </submittedName>
</protein>
<evidence type="ECO:0000256" key="2">
    <source>
        <dbReference type="SAM" id="SignalP"/>
    </source>
</evidence>
<dbReference type="InterPro" id="IPR005064">
    <property type="entry name" value="BUG"/>
</dbReference>
<feature type="chain" id="PRO_5011685519" evidence="2">
    <location>
        <begin position="28"/>
        <end position="321"/>
    </location>
</feature>
<organism evidence="3 4">
    <name type="scientific">Azotobacter beijerinckii</name>
    <dbReference type="NCBI Taxonomy" id="170623"/>
    <lineage>
        <taxon>Bacteria</taxon>
        <taxon>Pseudomonadati</taxon>
        <taxon>Pseudomonadota</taxon>
        <taxon>Gammaproteobacteria</taxon>
        <taxon>Pseudomonadales</taxon>
        <taxon>Pseudomonadaceae</taxon>
        <taxon>Azotobacter</taxon>
    </lineage>
</organism>
<dbReference type="PANTHER" id="PTHR42928">
    <property type="entry name" value="TRICARBOXYLATE-BINDING PROTEIN"/>
    <property type="match status" value="1"/>
</dbReference>
<keyword evidence="2" id="KW-0732">Signal</keyword>
<dbReference type="Gene3D" id="3.40.190.150">
    <property type="entry name" value="Bordetella uptake gene, domain 1"/>
    <property type="match status" value="1"/>
</dbReference>
<dbReference type="CDD" id="cd07012">
    <property type="entry name" value="PBP2_Bug_TTT"/>
    <property type="match status" value="1"/>
</dbReference>
<gene>
    <name evidence="3" type="ORF">SAMN04244572_00194</name>
</gene>
<dbReference type="PIRSF" id="PIRSF017082">
    <property type="entry name" value="YflP"/>
    <property type="match status" value="1"/>
</dbReference>
<dbReference type="Gene3D" id="3.40.190.10">
    <property type="entry name" value="Periplasmic binding protein-like II"/>
    <property type="match status" value="1"/>
</dbReference>
<evidence type="ECO:0000256" key="1">
    <source>
        <dbReference type="ARBA" id="ARBA00006987"/>
    </source>
</evidence>
<proteinExistence type="inferred from homology"/>
<dbReference type="AlphaFoldDB" id="A0A1H6QGD4"/>